<reference evidence="6" key="1">
    <citation type="journal article" date="2022" name="Int. J. Syst. Evol. Microbiol.">
        <title>Pseudomonas aegrilactucae sp. nov. and Pseudomonas morbosilactucae sp. nov., pathogens causing bacterial rot of lettuce in Japan.</title>
        <authorList>
            <person name="Sawada H."/>
            <person name="Fujikawa T."/>
            <person name="Satou M."/>
        </authorList>
    </citation>
    <scope>NUCLEOTIDE SEQUENCE</scope>
    <source>
        <strain evidence="6">0166_1</strain>
    </source>
</reference>
<dbReference type="RefSeq" id="WP_259315196.1">
    <property type="nucleotide sequence ID" value="NZ_CP087164.1"/>
</dbReference>
<dbReference type="GO" id="GO:0016811">
    <property type="term" value="F:hydrolase activity, acting on carbon-nitrogen (but not peptide) bonds, in linear amides"/>
    <property type="evidence" value="ECO:0007669"/>
    <property type="project" value="TreeGrafter"/>
</dbReference>
<dbReference type="Pfam" id="PF02633">
    <property type="entry name" value="Creatininase"/>
    <property type="match status" value="1"/>
</dbReference>
<evidence type="ECO:0000256" key="2">
    <source>
        <dbReference type="ARBA" id="ARBA00022723"/>
    </source>
</evidence>
<dbReference type="PANTHER" id="PTHR35005">
    <property type="entry name" value="3-DEHYDRO-SCYLLO-INOSOSE HYDROLASE"/>
    <property type="match status" value="1"/>
</dbReference>
<evidence type="ECO:0000256" key="3">
    <source>
        <dbReference type="ARBA" id="ARBA00022801"/>
    </source>
</evidence>
<evidence type="ECO:0000256" key="4">
    <source>
        <dbReference type="ARBA" id="ARBA00022833"/>
    </source>
</evidence>
<dbReference type="GO" id="GO:0006602">
    <property type="term" value="P:creatinine catabolic process"/>
    <property type="evidence" value="ECO:0007669"/>
    <property type="project" value="InterPro"/>
</dbReference>
<evidence type="ECO:0000313" key="7">
    <source>
        <dbReference type="Proteomes" id="UP001162834"/>
    </source>
</evidence>
<keyword evidence="3 6" id="KW-0378">Hydrolase</keyword>
<sequence>MARDRTPRLLDQLTWPEVRDAAARDAGVIVPVGATEQHGPHLPLATDALLATELALAVAEPLDLHVAPPLAYGYRSRPLSGGGPSFPGTISLGARTLMALLEDVLAGLVQSGFRRLAVLSWHFENANFVYEAAWLAHERCKPTAAQIMVVEAPFAELSEDTMQALFGDEFPGWDVEHAAILETSLMLHLRPELVRFDRAVDDAAARHPFYDVVPPPADFVPASGVLWKATRAAPEKGASAWPEIVSSLRDALAVDLPARPA</sequence>
<name>A0A9E6XXE5_9ACTN</name>
<protein>
    <submittedName>
        <fullName evidence="6">Creatinine amidohydrolase</fullName>
        <ecNumber evidence="6">3.5.2.10</ecNumber>
    </submittedName>
</protein>
<dbReference type="GO" id="GO:0009231">
    <property type="term" value="P:riboflavin biosynthetic process"/>
    <property type="evidence" value="ECO:0007669"/>
    <property type="project" value="TreeGrafter"/>
</dbReference>
<gene>
    <name evidence="6" type="primary">crnA_1</name>
    <name evidence="6" type="ORF">DSM104329_01905</name>
</gene>
<dbReference type="InterPro" id="IPR003785">
    <property type="entry name" value="Creatininase/forma_Hydrolase"/>
</dbReference>
<evidence type="ECO:0000256" key="5">
    <source>
        <dbReference type="ARBA" id="ARBA00024029"/>
    </source>
</evidence>
<keyword evidence="7" id="KW-1185">Reference proteome</keyword>
<keyword evidence="2" id="KW-0479">Metal-binding</keyword>
<dbReference type="AlphaFoldDB" id="A0A9E6XXE5"/>
<dbReference type="PANTHER" id="PTHR35005:SF1">
    <property type="entry name" value="2-AMINO-5-FORMYLAMINO-6-RIBOSYLAMINOPYRIMIDIN-4(3H)-ONE 5'-MONOPHOSPHATE DEFORMYLASE"/>
    <property type="match status" value="1"/>
</dbReference>
<dbReference type="Gene3D" id="3.40.50.10310">
    <property type="entry name" value="Creatininase"/>
    <property type="match status" value="1"/>
</dbReference>
<dbReference type="EMBL" id="CP087164">
    <property type="protein sequence ID" value="UGS35512.1"/>
    <property type="molecule type" value="Genomic_DNA"/>
</dbReference>
<dbReference type="Proteomes" id="UP001162834">
    <property type="component" value="Chromosome"/>
</dbReference>
<dbReference type="InterPro" id="IPR031034">
    <property type="entry name" value="Creatininase"/>
</dbReference>
<dbReference type="GO" id="GO:0046872">
    <property type="term" value="F:metal ion binding"/>
    <property type="evidence" value="ECO:0007669"/>
    <property type="project" value="UniProtKB-KW"/>
</dbReference>
<dbReference type="NCBIfam" id="TIGR04448">
    <property type="entry name" value="creatininase"/>
    <property type="match status" value="1"/>
</dbReference>
<evidence type="ECO:0000256" key="1">
    <source>
        <dbReference type="ARBA" id="ARBA00001947"/>
    </source>
</evidence>
<dbReference type="EC" id="3.5.2.10" evidence="6"/>
<comment type="cofactor">
    <cofactor evidence="1">
        <name>Zn(2+)</name>
        <dbReference type="ChEBI" id="CHEBI:29105"/>
    </cofactor>
</comment>
<dbReference type="InterPro" id="IPR024087">
    <property type="entry name" value="Creatininase-like_sf"/>
</dbReference>
<keyword evidence="4" id="KW-0862">Zinc</keyword>
<dbReference type="SUPFAM" id="SSF102215">
    <property type="entry name" value="Creatininase"/>
    <property type="match status" value="1"/>
</dbReference>
<dbReference type="GO" id="GO:0047789">
    <property type="term" value="F:creatininase activity"/>
    <property type="evidence" value="ECO:0007669"/>
    <property type="project" value="UniProtKB-EC"/>
</dbReference>
<dbReference type="KEGG" id="sbae:DSM104329_01905"/>
<evidence type="ECO:0000313" key="6">
    <source>
        <dbReference type="EMBL" id="UGS35512.1"/>
    </source>
</evidence>
<comment type="similarity">
    <text evidence="5">Belongs to the creatininase superfamily.</text>
</comment>
<dbReference type="GO" id="GO:0006601">
    <property type="term" value="P:creatine biosynthetic process"/>
    <property type="evidence" value="ECO:0007669"/>
    <property type="project" value="InterPro"/>
</dbReference>
<accession>A0A9E6XXE5</accession>
<organism evidence="6 7">
    <name type="scientific">Capillimicrobium parvum</name>
    <dbReference type="NCBI Taxonomy" id="2884022"/>
    <lineage>
        <taxon>Bacteria</taxon>
        <taxon>Bacillati</taxon>
        <taxon>Actinomycetota</taxon>
        <taxon>Thermoleophilia</taxon>
        <taxon>Solirubrobacterales</taxon>
        <taxon>Capillimicrobiaceae</taxon>
        <taxon>Capillimicrobium</taxon>
    </lineage>
</organism>
<proteinExistence type="inferred from homology"/>